<comment type="caution">
    <text evidence="2">The sequence shown here is derived from an EMBL/GenBank/DDBJ whole genome shotgun (WGS) entry which is preliminary data.</text>
</comment>
<feature type="region of interest" description="Disordered" evidence="1">
    <location>
        <begin position="398"/>
        <end position="612"/>
    </location>
</feature>
<feature type="compositionally biased region" description="Basic and acidic residues" evidence="1">
    <location>
        <begin position="1223"/>
        <end position="1249"/>
    </location>
</feature>
<feature type="region of interest" description="Disordered" evidence="1">
    <location>
        <begin position="1218"/>
        <end position="1257"/>
    </location>
</feature>
<feature type="compositionally biased region" description="Basic and acidic residues" evidence="1">
    <location>
        <begin position="442"/>
        <end position="469"/>
    </location>
</feature>
<dbReference type="OrthoDB" id="3943037at2759"/>
<dbReference type="Proteomes" id="UP000800235">
    <property type="component" value="Unassembled WGS sequence"/>
</dbReference>
<feature type="region of interest" description="Disordered" evidence="1">
    <location>
        <begin position="942"/>
        <end position="978"/>
    </location>
</feature>
<dbReference type="InterPro" id="IPR022124">
    <property type="entry name" value="DUF3659"/>
</dbReference>
<feature type="region of interest" description="Disordered" evidence="1">
    <location>
        <begin position="1121"/>
        <end position="1160"/>
    </location>
</feature>
<name>A0A9P4TSM7_9PEZI</name>
<evidence type="ECO:0000313" key="2">
    <source>
        <dbReference type="EMBL" id="KAF2418746.1"/>
    </source>
</evidence>
<accession>A0A9P4TSM7</accession>
<feature type="compositionally biased region" description="Basic residues" evidence="1">
    <location>
        <begin position="232"/>
        <end position="241"/>
    </location>
</feature>
<feature type="compositionally biased region" description="Low complexity" evidence="1">
    <location>
        <begin position="470"/>
        <end position="482"/>
    </location>
</feature>
<feature type="region of interest" description="Disordered" evidence="1">
    <location>
        <begin position="130"/>
        <end position="354"/>
    </location>
</feature>
<feature type="compositionally biased region" description="Basic residues" evidence="1">
    <location>
        <begin position="163"/>
        <end position="172"/>
    </location>
</feature>
<feature type="compositionally biased region" description="Basic and acidic residues" evidence="1">
    <location>
        <begin position="590"/>
        <end position="611"/>
    </location>
</feature>
<gene>
    <name evidence="2" type="ORF">EJ08DRAFT_51400</name>
</gene>
<reference evidence="2" key="1">
    <citation type="journal article" date="2020" name="Stud. Mycol.">
        <title>101 Dothideomycetes genomes: a test case for predicting lifestyles and emergence of pathogens.</title>
        <authorList>
            <person name="Haridas S."/>
            <person name="Albert R."/>
            <person name="Binder M."/>
            <person name="Bloem J."/>
            <person name="Labutti K."/>
            <person name="Salamov A."/>
            <person name="Andreopoulos B."/>
            <person name="Baker S."/>
            <person name="Barry K."/>
            <person name="Bills G."/>
            <person name="Bluhm B."/>
            <person name="Cannon C."/>
            <person name="Castanera R."/>
            <person name="Culley D."/>
            <person name="Daum C."/>
            <person name="Ezra D."/>
            <person name="Gonzalez J."/>
            <person name="Henrissat B."/>
            <person name="Kuo A."/>
            <person name="Liang C."/>
            <person name="Lipzen A."/>
            <person name="Lutzoni F."/>
            <person name="Magnuson J."/>
            <person name="Mondo S."/>
            <person name="Nolan M."/>
            <person name="Ohm R."/>
            <person name="Pangilinan J."/>
            <person name="Park H.-J."/>
            <person name="Ramirez L."/>
            <person name="Alfaro M."/>
            <person name="Sun H."/>
            <person name="Tritt A."/>
            <person name="Yoshinaga Y."/>
            <person name="Zwiers L.-H."/>
            <person name="Turgeon B."/>
            <person name="Goodwin S."/>
            <person name="Spatafora J."/>
            <person name="Crous P."/>
            <person name="Grigoriev I."/>
        </authorList>
    </citation>
    <scope>NUCLEOTIDE SEQUENCE</scope>
    <source>
        <strain evidence="2">CBS 130266</strain>
    </source>
</reference>
<dbReference type="EMBL" id="MU007125">
    <property type="protein sequence ID" value="KAF2418746.1"/>
    <property type="molecule type" value="Genomic_DNA"/>
</dbReference>
<feature type="compositionally biased region" description="Low complexity" evidence="1">
    <location>
        <begin position="139"/>
        <end position="157"/>
    </location>
</feature>
<dbReference type="PANTHER" id="PTHR39461:SF1">
    <property type="entry name" value="LEA DOMAIN PROTEIN (AFU_ORTHOLOGUE AFUA_8G04920)"/>
    <property type="match status" value="1"/>
</dbReference>
<evidence type="ECO:0000256" key="1">
    <source>
        <dbReference type="SAM" id="MobiDB-lite"/>
    </source>
</evidence>
<dbReference type="PANTHER" id="PTHR39461">
    <property type="entry name" value="LEA DOMAIN PROTEIN (AFU_ORTHOLOGUE AFUA_8G04920)"/>
    <property type="match status" value="1"/>
</dbReference>
<feature type="compositionally biased region" description="Basic and acidic residues" evidence="1">
    <location>
        <begin position="547"/>
        <end position="559"/>
    </location>
</feature>
<keyword evidence="3" id="KW-1185">Reference proteome</keyword>
<feature type="compositionally biased region" description="Basic and acidic residues" evidence="1">
    <location>
        <begin position="173"/>
        <end position="195"/>
    </location>
</feature>
<protein>
    <submittedName>
        <fullName evidence="2">Uncharacterized protein</fullName>
    </submittedName>
</protein>
<feature type="compositionally biased region" description="Gly residues" evidence="1">
    <location>
        <begin position="196"/>
        <end position="213"/>
    </location>
</feature>
<feature type="compositionally biased region" description="Basic and acidic residues" evidence="1">
    <location>
        <begin position="944"/>
        <end position="972"/>
    </location>
</feature>
<feature type="compositionally biased region" description="Acidic residues" evidence="1">
    <location>
        <begin position="214"/>
        <end position="225"/>
    </location>
</feature>
<sequence>MAVSVAYPVASPLDSVLRKSRTQRLRTGLDRQCESITDVSCGLEYILAGFRIQNAIARRNSAIASNNTFYLERGSAKKSPRPRDLYYPSNLNAVPPPVYEECTSDTLHDYTTTNSLAFYELELPRLLPTKRTSPARTASPSRLISDSSSRSKVDFSSTTNVRSHAKKKKAATAKKDNWGDDSEKKGGDTADKEGGEGAGDGAGSTGGGGAGDGGDGDGDGGDDWSNDWNSGKKGKKGKKTKKQQEEEDEEAKKKEEEAAAGAEATKEEAGGDDWDAWGSADKKKGKKDAEEGWGFGTNNKKKGKKSKVDEPASAGAEENFHTIDLGDDLELPKMSFDEPEPKAAESTSWMGASSWSFGGFGAKKEVEKPKEDAPSYFSPKKFTDFNFGFGATAADTSFDIGDSKKEDEEDDFPSYGTAWGSSNAGKKDKKKKVGIEEVDDALPTKKAEDTSWGDWDDKKKKATTTDKPADTWGGTSWGATSTAKKDTKKKTTSSWADLAEEDEGETKDPLGDIAEEGSKSLRWSSFGAKDKEADKKTKTKQSFWNVDDSKAEDKSKDDDGWGDFATAKSKKKDAEPEKSKDDIWGWASKDSGKSKKDSVAEPAEDSKDGKSELPPLSILKGLAVNKEGNILDDNGVIVGEVLEGDVSKFARLMYLCDDKGNVCNTKGKAMGKVVTVAQEKSKEAPKGDAPDLSILEGLVLDKDDFKIYNDNGVAIGELEDGDAKIIARRGYKCTAEGRFLDRKDAVIGTAKLIEVEKIEPEPAAEELQAEKEVEAAPAKSGDMSILDGLVLDRDDYKIYDKDGFALAELEPGSAITPALIAKRAYKCTTDGTFLDKKGNVAGQARLFDDTAEEVEAEAEAEVEADPIPEEPPAEDEPVDISILEGMTCDKEGLIHNAEGVAIGKLVEGDAKVIAKKMFLCSATGDFRDKKLKTVGRAEVIQPTKPEKTEVIKPTKSQKTEDKEPEKAEEPVKSDPPSRTLADLKGLICDNDGKYFINDVVVAELVDGDAISICKRKYVCDDEGNVLNKKSNIIGRAELITETKPDGQPEGIKGEASDNSPALSTLEGLTIEKDGKILDFGGKVIGEVYEGDAVKFSSAMYMCNGVGDVVDYKDNPVGKVRTVGTKKADSDEDTPVPEPLGEAPNVDPPAAPEAPPLSILKGLPIESDGKVLNAEYEVIGEVTEGDPKKLAKLGAKCDDDGNILNKKKAIVGAVKTIAPPASEKPVEDPAKEEEPAEEKEPAPEPAKSEKPPLSILRGRTIETDGKVLNDAYEIIGELIDGNARKLATAMAVCDGEGNVIGAKKKVVGKVQTIAVDKPAEEEVKEPAVEEPTASAVPNLSILEGRPIEKSGDILDFEGRVIGKLTESKLSAIKLFRGGALCDAEGNIIYDERKVGTAELIVPDLPAAEEVVLSRRMAIFWTKMERSLENLPLAILLHQS</sequence>
<evidence type="ECO:0000313" key="3">
    <source>
        <dbReference type="Proteomes" id="UP000800235"/>
    </source>
</evidence>
<dbReference type="Pfam" id="PF12396">
    <property type="entry name" value="DUF3659"/>
    <property type="match status" value="8"/>
</dbReference>
<feature type="compositionally biased region" description="Basic and acidic residues" evidence="1">
    <location>
        <begin position="572"/>
        <end position="583"/>
    </location>
</feature>
<organism evidence="2 3">
    <name type="scientific">Tothia fuscella</name>
    <dbReference type="NCBI Taxonomy" id="1048955"/>
    <lineage>
        <taxon>Eukaryota</taxon>
        <taxon>Fungi</taxon>
        <taxon>Dikarya</taxon>
        <taxon>Ascomycota</taxon>
        <taxon>Pezizomycotina</taxon>
        <taxon>Dothideomycetes</taxon>
        <taxon>Pleosporomycetidae</taxon>
        <taxon>Venturiales</taxon>
        <taxon>Cylindrosympodiaceae</taxon>
        <taxon>Tothia</taxon>
    </lineage>
</organism>
<feature type="compositionally biased region" description="Pro residues" evidence="1">
    <location>
        <begin position="1145"/>
        <end position="1154"/>
    </location>
</feature>
<proteinExistence type="predicted"/>